<dbReference type="PATRIC" id="fig|1121022.4.peg.1942"/>
<dbReference type="STRING" id="1121022.GCA_000376105_02575"/>
<dbReference type="NCBIfam" id="NF003818">
    <property type="entry name" value="PRK05409.1"/>
    <property type="match status" value="1"/>
</dbReference>
<gene>
    <name evidence="2" type="ORF">ABENE_09615</name>
</gene>
<dbReference type="InterPro" id="IPR036237">
    <property type="entry name" value="Xyl_isomerase-like_sf"/>
</dbReference>
<comment type="caution">
    <text evidence="2">The sequence shown here is derived from an EMBL/GenBank/DDBJ whole genome shotgun (WGS) entry which is preliminary data.</text>
</comment>
<dbReference type="AlphaFoldDB" id="V4PU40"/>
<evidence type="ECO:0000313" key="2">
    <source>
        <dbReference type="EMBL" id="ESQ91881.1"/>
    </source>
</evidence>
<reference evidence="2 3" key="1">
    <citation type="journal article" date="2014" name="Nature">
        <title>Sequential evolution of bacterial morphology by co-option of a developmental regulator.</title>
        <authorList>
            <person name="Jiang C."/>
            <person name="Brown P.J."/>
            <person name="Ducret A."/>
            <person name="Brun Y.V."/>
        </authorList>
    </citation>
    <scope>NUCLEOTIDE SEQUENCE [LARGE SCALE GENOMIC DNA]</scope>
    <source>
        <strain evidence="2 3">DSM 16100</strain>
    </source>
</reference>
<sequence length="287" mass="31822">MSAITPIHPFSGFGLGLRTPHYADFLQARQPVDFVEIISENFMIEGGRPLWVLDQICQAYPVCMHGVSMSLGASDGLNPAYLSRLRALANRIEPLWVSDHLCWTGIGGTNSHDLLPLPLTGEALERVCRNIDQAQTALGRNLLIENPSTYVTFPEDSYTEWDFLSEVCKRSGCELLLDINNIYVSAHNHGFKASDYIDGIPAARVRQIHLAGHSTHEALLIDTHDQPVPDGVWDLLERLYPRLDQVAVMIERDDNIPPLADLLAEVAHARDIASRTVSVTPQAEPAE</sequence>
<dbReference type="PANTHER" id="PTHR42194:SF1">
    <property type="entry name" value="UPF0276 PROTEIN HI_1600"/>
    <property type="match status" value="1"/>
</dbReference>
<name>V4PU40_9CAUL</name>
<organism evidence="2 3">
    <name type="scientific">Asticcacaulis benevestitus DSM 16100 = ATCC BAA-896</name>
    <dbReference type="NCBI Taxonomy" id="1121022"/>
    <lineage>
        <taxon>Bacteria</taxon>
        <taxon>Pseudomonadati</taxon>
        <taxon>Pseudomonadota</taxon>
        <taxon>Alphaproteobacteria</taxon>
        <taxon>Caulobacterales</taxon>
        <taxon>Caulobacteraceae</taxon>
        <taxon>Asticcacaulis</taxon>
    </lineage>
</organism>
<keyword evidence="3" id="KW-1185">Reference proteome</keyword>
<evidence type="ECO:0000313" key="3">
    <source>
        <dbReference type="Proteomes" id="UP000017837"/>
    </source>
</evidence>
<accession>V4PU40</accession>
<protein>
    <recommendedName>
        <fullName evidence="1">UPF0276 protein ABENE_09615</fullName>
    </recommendedName>
</protein>
<dbReference type="Pfam" id="PF05114">
    <property type="entry name" value="MbnB_TglH_ChrH"/>
    <property type="match status" value="1"/>
</dbReference>
<dbReference type="RefSeq" id="WP_018082241.1">
    <property type="nucleotide sequence ID" value="NZ_AQWM01000012.1"/>
</dbReference>
<dbReference type="InterPro" id="IPR007801">
    <property type="entry name" value="MbnB/TglH/ChrH"/>
</dbReference>
<dbReference type="Gene3D" id="3.20.20.150">
    <property type="entry name" value="Divalent-metal-dependent TIM barrel enzymes"/>
    <property type="match status" value="1"/>
</dbReference>
<dbReference type="Proteomes" id="UP000017837">
    <property type="component" value="Unassembled WGS sequence"/>
</dbReference>
<dbReference type="PANTHER" id="PTHR42194">
    <property type="entry name" value="UPF0276 PROTEIN HI_1600"/>
    <property type="match status" value="1"/>
</dbReference>
<dbReference type="EMBL" id="AWGB01000015">
    <property type="protein sequence ID" value="ESQ91881.1"/>
    <property type="molecule type" value="Genomic_DNA"/>
</dbReference>
<evidence type="ECO:0000256" key="1">
    <source>
        <dbReference type="HAMAP-Rule" id="MF_00697"/>
    </source>
</evidence>
<proteinExistence type="inferred from homology"/>
<dbReference type="OrthoDB" id="9763101at2"/>
<comment type="similarity">
    <text evidence="1">Belongs to the UPF0276 family.</text>
</comment>
<dbReference type="HAMAP" id="MF_00697">
    <property type="entry name" value="UPF0276"/>
    <property type="match status" value="1"/>
</dbReference>
<dbReference type="eggNOG" id="COG3220">
    <property type="taxonomic scope" value="Bacteria"/>
</dbReference>
<dbReference type="SUPFAM" id="SSF51658">
    <property type="entry name" value="Xylose isomerase-like"/>
    <property type="match status" value="1"/>
</dbReference>